<dbReference type="EMBL" id="ML210266">
    <property type="protein sequence ID" value="TFK21498.1"/>
    <property type="molecule type" value="Genomic_DNA"/>
</dbReference>
<dbReference type="Gene3D" id="2.70.50.70">
    <property type="match status" value="1"/>
</dbReference>
<feature type="chain" id="PRO_5022675775" description="AA9 family lytic polysaccharide monooxygenase" evidence="3">
    <location>
        <begin position="19"/>
        <end position="218"/>
    </location>
</feature>
<dbReference type="GO" id="GO:0008810">
    <property type="term" value="F:cellulase activity"/>
    <property type="evidence" value="ECO:0007669"/>
    <property type="project" value="UniProtKB-UniRule"/>
</dbReference>
<evidence type="ECO:0000259" key="4">
    <source>
        <dbReference type="Pfam" id="PF03443"/>
    </source>
</evidence>
<dbReference type="CDD" id="cd21175">
    <property type="entry name" value="LPMO_AA9"/>
    <property type="match status" value="1"/>
</dbReference>
<dbReference type="GO" id="GO:0030245">
    <property type="term" value="P:cellulose catabolic process"/>
    <property type="evidence" value="ECO:0007669"/>
    <property type="project" value="UniProtKB-UniRule"/>
</dbReference>
<keyword evidence="3" id="KW-0732">Signal</keyword>
<protein>
    <recommendedName>
        <fullName evidence="2">AA9 family lytic polysaccharide monooxygenase</fullName>
        <ecNumber evidence="2">1.14.99.56</ecNumber>
    </recommendedName>
    <alternativeName>
        <fullName evidence="2">Endo-beta-1,4-glucanase</fullName>
    </alternativeName>
    <alternativeName>
        <fullName evidence="2">Glycosyl hydrolase 61 family protein</fullName>
    </alternativeName>
</protein>
<evidence type="ECO:0000256" key="1">
    <source>
        <dbReference type="ARBA" id="ARBA00023157"/>
    </source>
</evidence>
<dbReference type="OrthoDB" id="3496539at2759"/>
<keyword evidence="6" id="KW-1185">Reference proteome</keyword>
<dbReference type="Proteomes" id="UP000307440">
    <property type="component" value="Unassembled WGS sequence"/>
</dbReference>
<dbReference type="STRING" id="230819.A0A5C3KZW3"/>
<evidence type="ECO:0000313" key="5">
    <source>
        <dbReference type="EMBL" id="TFK21498.1"/>
    </source>
</evidence>
<comment type="subcellular location">
    <subcellularLocation>
        <location evidence="2">Secreted</location>
    </subcellularLocation>
</comment>
<sequence length="218" mass="22873">MKLSVVIGLVALAQSAYGHYIFNVLLAGSKTSTSAIRQPQGVEPFAGITSSSMTCNFNPGKAGEVVSVNAGEKIGFKLSNSMYHQGPVSLYLGKAPSGVSSWDGSGQSWFKIAEWGAASFNPIKFSSYQQSEFTSTIPANTPSGEYLARIEQIALHLGTGIPEIFVSCAQIKVENGGNGSPPKVSIPGYIEASDPSVTANIYSGLTSYKVPGPAVWRG</sequence>
<organism evidence="5 6">
    <name type="scientific">Coprinopsis marcescibilis</name>
    <name type="common">Agaric fungus</name>
    <name type="synonym">Psathyrella marcescibilis</name>
    <dbReference type="NCBI Taxonomy" id="230819"/>
    <lineage>
        <taxon>Eukaryota</taxon>
        <taxon>Fungi</taxon>
        <taxon>Dikarya</taxon>
        <taxon>Basidiomycota</taxon>
        <taxon>Agaricomycotina</taxon>
        <taxon>Agaricomycetes</taxon>
        <taxon>Agaricomycetidae</taxon>
        <taxon>Agaricales</taxon>
        <taxon>Agaricineae</taxon>
        <taxon>Psathyrellaceae</taxon>
        <taxon>Coprinopsis</taxon>
    </lineage>
</organism>
<keyword evidence="1 2" id="KW-1015">Disulfide bond</keyword>
<keyword evidence="2" id="KW-0119">Carbohydrate metabolism</keyword>
<dbReference type="GO" id="GO:0030248">
    <property type="term" value="F:cellulose binding"/>
    <property type="evidence" value="ECO:0007669"/>
    <property type="project" value="UniProtKB-UniRule"/>
</dbReference>
<evidence type="ECO:0000256" key="3">
    <source>
        <dbReference type="SAM" id="SignalP"/>
    </source>
</evidence>
<feature type="signal peptide" evidence="3">
    <location>
        <begin position="1"/>
        <end position="18"/>
    </location>
</feature>
<comment type="function">
    <text evidence="2">Lytic polysaccharide monooxygenase (LMPO) that depolymerizes crystalline and amorphous polysaccharides via the oxidation of scissile alpha- or beta-(1-4)-glycosidic bonds, yielding C1 and/or C4 oxidation products. Catalysis by LPMOs requires the reduction of the active-site copper from Cu(II) to Cu(I) by a reducing agent and H(2)O(2) or O(2) as a cosubstrate.</text>
</comment>
<evidence type="ECO:0000256" key="2">
    <source>
        <dbReference type="RuleBase" id="RU368122"/>
    </source>
</evidence>
<proteinExistence type="predicted"/>
<reference evidence="5 6" key="1">
    <citation type="journal article" date="2019" name="Nat. Ecol. Evol.">
        <title>Megaphylogeny resolves global patterns of mushroom evolution.</title>
        <authorList>
            <person name="Varga T."/>
            <person name="Krizsan K."/>
            <person name="Foldi C."/>
            <person name="Dima B."/>
            <person name="Sanchez-Garcia M."/>
            <person name="Sanchez-Ramirez S."/>
            <person name="Szollosi G.J."/>
            <person name="Szarkandi J.G."/>
            <person name="Papp V."/>
            <person name="Albert L."/>
            <person name="Andreopoulos W."/>
            <person name="Angelini C."/>
            <person name="Antonin V."/>
            <person name="Barry K.W."/>
            <person name="Bougher N.L."/>
            <person name="Buchanan P."/>
            <person name="Buyck B."/>
            <person name="Bense V."/>
            <person name="Catcheside P."/>
            <person name="Chovatia M."/>
            <person name="Cooper J."/>
            <person name="Damon W."/>
            <person name="Desjardin D."/>
            <person name="Finy P."/>
            <person name="Geml J."/>
            <person name="Haridas S."/>
            <person name="Hughes K."/>
            <person name="Justo A."/>
            <person name="Karasinski D."/>
            <person name="Kautmanova I."/>
            <person name="Kiss B."/>
            <person name="Kocsube S."/>
            <person name="Kotiranta H."/>
            <person name="LaButti K.M."/>
            <person name="Lechner B.E."/>
            <person name="Liimatainen K."/>
            <person name="Lipzen A."/>
            <person name="Lukacs Z."/>
            <person name="Mihaltcheva S."/>
            <person name="Morgado L.N."/>
            <person name="Niskanen T."/>
            <person name="Noordeloos M.E."/>
            <person name="Ohm R.A."/>
            <person name="Ortiz-Santana B."/>
            <person name="Ovrebo C."/>
            <person name="Racz N."/>
            <person name="Riley R."/>
            <person name="Savchenko A."/>
            <person name="Shiryaev A."/>
            <person name="Soop K."/>
            <person name="Spirin V."/>
            <person name="Szebenyi C."/>
            <person name="Tomsovsky M."/>
            <person name="Tulloss R.E."/>
            <person name="Uehling J."/>
            <person name="Grigoriev I.V."/>
            <person name="Vagvolgyi C."/>
            <person name="Papp T."/>
            <person name="Martin F.M."/>
            <person name="Miettinen O."/>
            <person name="Hibbett D.S."/>
            <person name="Nagy L.G."/>
        </authorList>
    </citation>
    <scope>NUCLEOTIDE SEQUENCE [LARGE SCALE GENOMIC DNA]</scope>
    <source>
        <strain evidence="5 6">CBS 121175</strain>
    </source>
</reference>
<name>A0A5C3KZW3_COPMA</name>
<feature type="domain" description="Auxiliary Activity family 9 catalytic" evidence="4">
    <location>
        <begin position="19"/>
        <end position="206"/>
    </location>
</feature>
<dbReference type="EC" id="1.14.99.56" evidence="2"/>
<keyword evidence="2" id="KW-0964">Secreted</keyword>
<comment type="catalytic activity">
    <reaction evidence="2">
        <text>[(1-&gt;4)-beta-D-glucosyl]n+m + reduced acceptor + O2 = 4-dehydro-beta-D-glucosyl-[(1-&gt;4)-beta-D-glucosyl]n-1 + [(1-&gt;4)-beta-D-glucosyl]m + acceptor + H2O.</text>
        <dbReference type="EC" id="1.14.99.56"/>
    </reaction>
</comment>
<dbReference type="InterPro" id="IPR005103">
    <property type="entry name" value="AA9_LPMO"/>
</dbReference>
<dbReference type="InterPro" id="IPR049892">
    <property type="entry name" value="AA9"/>
</dbReference>
<dbReference type="PANTHER" id="PTHR33353:SF11">
    <property type="entry name" value="GLYCOSYLHYDROLASE FAMILY 61-7 PROTEIN"/>
    <property type="match status" value="1"/>
</dbReference>
<keyword evidence="2" id="KW-0624">Polysaccharide degradation</keyword>
<dbReference type="GO" id="GO:0005576">
    <property type="term" value="C:extracellular region"/>
    <property type="evidence" value="ECO:0007669"/>
    <property type="project" value="UniProtKB-SubCell"/>
</dbReference>
<dbReference type="PANTHER" id="PTHR33353">
    <property type="entry name" value="PUTATIVE (AFU_ORTHOLOGUE AFUA_1G12560)-RELATED"/>
    <property type="match status" value="1"/>
</dbReference>
<accession>A0A5C3KZW3</accession>
<evidence type="ECO:0000313" key="6">
    <source>
        <dbReference type="Proteomes" id="UP000307440"/>
    </source>
</evidence>
<comment type="domain">
    <text evidence="2">Has a modular structure: an endo-beta-1,4-glucanase catalytic module at the N-terminus, a linker rich in serines and threonines, and a C-terminal carbohydrate-binding module (CBM).</text>
</comment>
<dbReference type="Pfam" id="PF03443">
    <property type="entry name" value="AA9"/>
    <property type="match status" value="1"/>
</dbReference>
<dbReference type="AlphaFoldDB" id="A0A5C3KZW3"/>
<gene>
    <name evidence="5" type="ORF">FA15DRAFT_672499</name>
</gene>
<keyword evidence="2" id="KW-0136">Cellulose degradation</keyword>